<dbReference type="SUPFAM" id="SSF88723">
    <property type="entry name" value="PIN domain-like"/>
    <property type="match status" value="1"/>
</dbReference>
<comment type="caution">
    <text evidence="2">The sequence shown here is derived from an EMBL/GenBank/DDBJ whole genome shotgun (WGS) entry which is preliminary data.</text>
</comment>
<dbReference type="CDD" id="cd09874">
    <property type="entry name" value="PIN_MT3492-like"/>
    <property type="match status" value="1"/>
</dbReference>
<dbReference type="Proteomes" id="UP000462014">
    <property type="component" value="Unassembled WGS sequence"/>
</dbReference>
<feature type="domain" description="PIN" evidence="1">
    <location>
        <begin position="10"/>
        <end position="135"/>
    </location>
</feature>
<dbReference type="Pfam" id="PF01850">
    <property type="entry name" value="PIN"/>
    <property type="match status" value="1"/>
</dbReference>
<accession>A0A7K1SXB2</accession>
<dbReference type="EMBL" id="WPIK01000008">
    <property type="protein sequence ID" value="MVN21952.1"/>
    <property type="molecule type" value="Genomic_DNA"/>
</dbReference>
<dbReference type="RefSeq" id="WP_157566748.1">
    <property type="nucleotide sequence ID" value="NZ_WPIK01000008.1"/>
</dbReference>
<dbReference type="Gene3D" id="3.40.50.1010">
    <property type="entry name" value="5'-nuclease"/>
    <property type="match status" value="1"/>
</dbReference>
<proteinExistence type="predicted"/>
<sequence>MRKDEVKCEVFLDTSSLVKLYHREDDTAIVETIFKEFAVKTVFLSELTKIEFTSTIWKKVRVQQIGELTAKEIIVNFESDISKFTFIPIHTAIVEQARNLINRYGINGLRTLDSLQLSTAIYLKNQANLFVTSDKLLNSFFVNESLPTYNPLF</sequence>
<keyword evidence="3" id="KW-1185">Reference proteome</keyword>
<reference evidence="2 3" key="1">
    <citation type="submission" date="2019-12" db="EMBL/GenBank/DDBJ databases">
        <title>Mucilaginibacter sp. HMF7410 genome sequencing and assembly.</title>
        <authorList>
            <person name="Kang H."/>
            <person name="Cha I."/>
            <person name="Kim H."/>
            <person name="Joh K."/>
        </authorList>
    </citation>
    <scope>NUCLEOTIDE SEQUENCE [LARGE SCALE GENOMIC DNA]</scope>
    <source>
        <strain evidence="2 3">HMF7410</strain>
    </source>
</reference>
<evidence type="ECO:0000259" key="1">
    <source>
        <dbReference type="Pfam" id="PF01850"/>
    </source>
</evidence>
<name>A0A7K1SXB2_9SPHI</name>
<dbReference type="AlphaFoldDB" id="A0A7K1SXB2"/>
<evidence type="ECO:0000313" key="3">
    <source>
        <dbReference type="Proteomes" id="UP000462014"/>
    </source>
</evidence>
<dbReference type="InterPro" id="IPR002716">
    <property type="entry name" value="PIN_dom"/>
</dbReference>
<organism evidence="2 3">
    <name type="scientific">Mucilaginibacter arboris</name>
    <dbReference type="NCBI Taxonomy" id="2682090"/>
    <lineage>
        <taxon>Bacteria</taxon>
        <taxon>Pseudomonadati</taxon>
        <taxon>Bacteroidota</taxon>
        <taxon>Sphingobacteriia</taxon>
        <taxon>Sphingobacteriales</taxon>
        <taxon>Sphingobacteriaceae</taxon>
        <taxon>Mucilaginibacter</taxon>
    </lineage>
</organism>
<gene>
    <name evidence="2" type="ORF">GO621_10435</name>
</gene>
<dbReference type="InterPro" id="IPR029060">
    <property type="entry name" value="PIN-like_dom_sf"/>
</dbReference>
<evidence type="ECO:0000313" key="2">
    <source>
        <dbReference type="EMBL" id="MVN21952.1"/>
    </source>
</evidence>
<protein>
    <submittedName>
        <fullName evidence="2">PIN domain-containing protein</fullName>
    </submittedName>
</protein>